<accession>A0A645EG75</accession>
<comment type="caution">
    <text evidence="1">The sequence shown here is derived from an EMBL/GenBank/DDBJ whole genome shotgun (WGS) entry which is preliminary data.</text>
</comment>
<dbReference type="EMBL" id="VSSQ01046161">
    <property type="protein sequence ID" value="MPN00119.1"/>
    <property type="molecule type" value="Genomic_DNA"/>
</dbReference>
<dbReference type="AlphaFoldDB" id="A0A645EG75"/>
<reference evidence="1" key="1">
    <citation type="submission" date="2019-08" db="EMBL/GenBank/DDBJ databases">
        <authorList>
            <person name="Kucharzyk K."/>
            <person name="Murdoch R.W."/>
            <person name="Higgins S."/>
            <person name="Loffler F."/>
        </authorList>
    </citation>
    <scope>NUCLEOTIDE SEQUENCE</scope>
</reference>
<proteinExistence type="predicted"/>
<sequence length="67" mass="7772">MLPAFLADRDPVLSRVLPQEALFTRTFWMSMPQEAKQVARIQAVWNLLKDVAHREGRLLRPDAEGKR</sequence>
<evidence type="ECO:0000313" key="1">
    <source>
        <dbReference type="EMBL" id="MPN00119.1"/>
    </source>
</evidence>
<gene>
    <name evidence="1" type="ORF">SDC9_147313</name>
</gene>
<protein>
    <recommendedName>
        <fullName evidence="2">LysR substrate-binding domain-containing protein</fullName>
    </recommendedName>
</protein>
<organism evidence="1">
    <name type="scientific">bioreactor metagenome</name>
    <dbReference type="NCBI Taxonomy" id="1076179"/>
    <lineage>
        <taxon>unclassified sequences</taxon>
        <taxon>metagenomes</taxon>
        <taxon>ecological metagenomes</taxon>
    </lineage>
</organism>
<evidence type="ECO:0008006" key="2">
    <source>
        <dbReference type="Google" id="ProtNLM"/>
    </source>
</evidence>
<name>A0A645EG75_9ZZZZ</name>